<keyword evidence="2" id="KW-0547">Nucleotide-binding</keyword>
<dbReference type="RefSeq" id="WP_335960375.1">
    <property type="nucleotide sequence ID" value="NZ_JAXBLX010000010.1"/>
</dbReference>
<dbReference type="CDD" id="cd03230">
    <property type="entry name" value="ABC_DR_subfamily_A"/>
    <property type="match status" value="1"/>
</dbReference>
<dbReference type="PROSITE" id="PS50893">
    <property type="entry name" value="ABC_TRANSPORTER_2"/>
    <property type="match status" value="1"/>
</dbReference>
<comment type="caution">
    <text evidence="5">The sequence shown here is derived from an EMBL/GenBank/DDBJ whole genome shotgun (WGS) entry which is preliminary data.</text>
</comment>
<dbReference type="PANTHER" id="PTHR42939">
    <property type="entry name" value="ABC TRANSPORTER ATP-BINDING PROTEIN ALBC-RELATED"/>
    <property type="match status" value="1"/>
</dbReference>
<dbReference type="SUPFAM" id="SSF52540">
    <property type="entry name" value="P-loop containing nucleoside triphosphate hydrolases"/>
    <property type="match status" value="1"/>
</dbReference>
<keyword evidence="6" id="KW-1185">Reference proteome</keyword>
<evidence type="ECO:0000313" key="5">
    <source>
        <dbReference type="EMBL" id="MFC0470809.1"/>
    </source>
</evidence>
<organism evidence="5 6">
    <name type="scientific">Halalkalibacter kiskunsagensis</name>
    <dbReference type="NCBI Taxonomy" id="1548599"/>
    <lineage>
        <taxon>Bacteria</taxon>
        <taxon>Bacillati</taxon>
        <taxon>Bacillota</taxon>
        <taxon>Bacilli</taxon>
        <taxon>Bacillales</taxon>
        <taxon>Bacillaceae</taxon>
        <taxon>Halalkalibacter</taxon>
    </lineage>
</organism>
<dbReference type="GO" id="GO:0005524">
    <property type="term" value="F:ATP binding"/>
    <property type="evidence" value="ECO:0007669"/>
    <property type="project" value="UniProtKB-KW"/>
</dbReference>
<keyword evidence="1" id="KW-0813">Transport</keyword>
<name>A0ABV6KBW9_9BACI</name>
<proteinExistence type="predicted"/>
<keyword evidence="3 5" id="KW-0067">ATP-binding</keyword>
<accession>A0ABV6KBW9</accession>
<dbReference type="SMART" id="SM00382">
    <property type="entry name" value="AAA"/>
    <property type="match status" value="1"/>
</dbReference>
<dbReference type="Gene3D" id="3.40.50.300">
    <property type="entry name" value="P-loop containing nucleotide triphosphate hydrolases"/>
    <property type="match status" value="1"/>
</dbReference>
<protein>
    <submittedName>
        <fullName evidence="5">ATP-binding cassette domain-containing protein</fullName>
    </submittedName>
</protein>
<dbReference type="Pfam" id="PF00005">
    <property type="entry name" value="ABC_tran"/>
    <property type="match status" value="1"/>
</dbReference>
<dbReference type="InterPro" id="IPR003439">
    <property type="entry name" value="ABC_transporter-like_ATP-bd"/>
</dbReference>
<sequence>MNNVIDVVGLMKHYKKFTLGPIDFQVEKGTAVALVGTNGSGKSTVFRLLLNILQSDEGSIQLFGENMVEKETELKQKIGYVGDLYEQFGHFTIKELKSLVSYWYPSWDDERYSYLLKRYNIDDSEKFGKSSKGTKKKAEFIFSLCHDPKLLLLDEPSAGVDIVSQRKMKEDLMSFMEDGERSILLATHIVDEIKQVCDYIAVLEKGKLLYSFDKDEVYEKWARVWVVNVTDTLLEHPNVLMVGRTPPQIVTNNLPTLENELNSLDIAITHTQRLTLEEVIEHLQQTHA</sequence>
<gene>
    <name evidence="5" type="ORF">ACFFHM_09965</name>
</gene>
<dbReference type="PANTHER" id="PTHR42939:SF3">
    <property type="entry name" value="ABC TRANSPORTER ATP-BINDING COMPONENT"/>
    <property type="match status" value="1"/>
</dbReference>
<evidence type="ECO:0000313" key="6">
    <source>
        <dbReference type="Proteomes" id="UP001589838"/>
    </source>
</evidence>
<dbReference type="InterPro" id="IPR051782">
    <property type="entry name" value="ABC_Transporter_VariousFunc"/>
</dbReference>
<dbReference type="Proteomes" id="UP001589838">
    <property type="component" value="Unassembled WGS sequence"/>
</dbReference>
<feature type="domain" description="ABC transporter" evidence="4">
    <location>
        <begin position="2"/>
        <end position="230"/>
    </location>
</feature>
<dbReference type="EMBL" id="JBHLUX010000025">
    <property type="protein sequence ID" value="MFC0470809.1"/>
    <property type="molecule type" value="Genomic_DNA"/>
</dbReference>
<evidence type="ECO:0000256" key="1">
    <source>
        <dbReference type="ARBA" id="ARBA00022448"/>
    </source>
</evidence>
<evidence type="ECO:0000259" key="4">
    <source>
        <dbReference type="PROSITE" id="PS50893"/>
    </source>
</evidence>
<reference evidence="5 6" key="1">
    <citation type="submission" date="2024-09" db="EMBL/GenBank/DDBJ databases">
        <authorList>
            <person name="Sun Q."/>
            <person name="Mori K."/>
        </authorList>
    </citation>
    <scope>NUCLEOTIDE SEQUENCE [LARGE SCALE GENOMIC DNA]</scope>
    <source>
        <strain evidence="5 6">NCAIM B.02610</strain>
    </source>
</reference>
<dbReference type="InterPro" id="IPR027417">
    <property type="entry name" value="P-loop_NTPase"/>
</dbReference>
<dbReference type="InterPro" id="IPR003593">
    <property type="entry name" value="AAA+_ATPase"/>
</dbReference>
<evidence type="ECO:0000256" key="2">
    <source>
        <dbReference type="ARBA" id="ARBA00022741"/>
    </source>
</evidence>
<evidence type="ECO:0000256" key="3">
    <source>
        <dbReference type="ARBA" id="ARBA00022840"/>
    </source>
</evidence>